<dbReference type="OrthoDB" id="123961at2759"/>
<evidence type="ECO:0000256" key="2">
    <source>
        <dbReference type="ARBA" id="ARBA00004613"/>
    </source>
</evidence>
<sequence>MRVPSAILAALLLTYAASASTAGFPRSTVNNWHDTMRFLRTHEALNTEERGITVPNVEMLQGWLKKGLLSDEAVGLLSLGNKADNLLSGSLLNAWVSYIKVFNKENPTEKMQTISALTARFGDEALSTMIETAKRMPSTKDVANKIQTKQIQHWMKAGKTPNDVFVLLELNSAKSILFDQPAVNTWLRYLDDFSASKPASQYSTIATLRTLYADDELAKMIVIASRNSKTSEAGKRVETELLRTWFNEMKTPKDVSRNSKTSEAGKRVETELLRTWFNEMKTPKDVLRLLNARNQKKFSYASIWTKYDDLFTKVDPKFKTDMLEDWVKKGLITDDTFRMLTLGNAADELLNGSLLSAWATYIKVFNQENPTQKMNLLAALTARFGDEAENPTQKMNLLAALTARFGDEAVAIMLETAKKIRKTRSLAVSIQTEQIRHWLRTKKRPDDVFVLLKLETAKARLFDQPQLNTWVRYVDAFNNANPTRSTTLFSVLNARYYDEALAKMLVVAKSSGGSAGSLASRIQAEQTRYWLSVNRTPGAIFEMLQLETLGTNFLNHPIFTAWVKYTDDFRKKNLGTRLSTLTTLRVYYSDATLAKLFTEARKVTKTAKIGRRLEAELLREWSLAVAPPALIFERLKLGNGGQKLFESPLFTMWTNYIAMFKKANPRYKDDQLATLLRSYGRRELTLMLILAEKVPSTKDIATKLRGQLSGL</sequence>
<evidence type="ECO:0000313" key="10">
    <source>
        <dbReference type="Proteomes" id="UP000018817"/>
    </source>
</evidence>
<evidence type="ECO:0000256" key="6">
    <source>
        <dbReference type="ARBA" id="ARBA00023026"/>
    </source>
</evidence>
<evidence type="ECO:0000313" key="9">
    <source>
        <dbReference type="EMBL" id="ETN04075.1"/>
    </source>
</evidence>
<feature type="domain" description="RxLR effector PexRD54 WY" evidence="8">
    <location>
        <begin position="150"/>
        <end position="189"/>
    </location>
</feature>
<evidence type="ECO:0000256" key="1">
    <source>
        <dbReference type="ARBA" id="ARBA00004340"/>
    </source>
</evidence>
<keyword evidence="5 7" id="KW-0732">Signal</keyword>
<keyword evidence="6" id="KW-0843">Virulence</keyword>
<feature type="chain" id="PRO_5004821933" description="RxLR effector PexRD54 WY domain-containing protein" evidence="7">
    <location>
        <begin position="20"/>
        <end position="711"/>
    </location>
</feature>
<dbReference type="AlphaFoldDB" id="W2PVM4"/>
<evidence type="ECO:0000256" key="4">
    <source>
        <dbReference type="ARBA" id="ARBA00022525"/>
    </source>
</evidence>
<dbReference type="Pfam" id="PF22748">
    <property type="entry name" value="PexRD54_WY"/>
    <property type="match status" value="3"/>
</dbReference>
<evidence type="ECO:0000256" key="3">
    <source>
        <dbReference type="ARBA" id="ARBA00010400"/>
    </source>
</evidence>
<dbReference type="Proteomes" id="UP000018817">
    <property type="component" value="Unassembled WGS sequence"/>
</dbReference>
<dbReference type="OMA" id="TMRFLRT"/>
<reference evidence="9 10" key="2">
    <citation type="submission" date="2013-11" db="EMBL/GenBank/DDBJ databases">
        <title>The Genome Sequence of Phytophthora parasitica INRA-310.</title>
        <authorList>
            <consortium name="The Broad Institute Genomics Platform"/>
            <person name="Russ C."/>
            <person name="Tyler B."/>
            <person name="Panabieres F."/>
            <person name="Shan W."/>
            <person name="Tripathy S."/>
            <person name="Grunwald N."/>
            <person name="Machado M."/>
            <person name="Johnson C.S."/>
            <person name="Arredondo F."/>
            <person name="Hong C."/>
            <person name="Coffey M."/>
            <person name="Young S.K."/>
            <person name="Zeng Q."/>
            <person name="Gargeya S."/>
            <person name="Fitzgerald M."/>
            <person name="Abouelleil A."/>
            <person name="Alvarado L."/>
            <person name="Chapman S.B."/>
            <person name="Gainer-Dewar J."/>
            <person name="Goldberg J."/>
            <person name="Griggs A."/>
            <person name="Gujja S."/>
            <person name="Hansen M."/>
            <person name="Howarth C."/>
            <person name="Imamovic A."/>
            <person name="Ireland A."/>
            <person name="Larimer J."/>
            <person name="McCowan C."/>
            <person name="Murphy C."/>
            <person name="Pearson M."/>
            <person name="Poon T.W."/>
            <person name="Priest M."/>
            <person name="Roberts A."/>
            <person name="Saif S."/>
            <person name="Shea T."/>
            <person name="Sykes S."/>
            <person name="Wortman J."/>
            <person name="Nusbaum C."/>
            <person name="Birren B."/>
        </authorList>
    </citation>
    <scope>NUCLEOTIDE SEQUENCE [LARGE SCALE GENOMIC DNA]</scope>
    <source>
        <strain evidence="9 10">INRA-310</strain>
    </source>
</reference>
<feature type="signal peptide" evidence="7">
    <location>
        <begin position="1"/>
        <end position="19"/>
    </location>
</feature>
<dbReference type="GeneID" id="20192292"/>
<dbReference type="GO" id="GO:0005576">
    <property type="term" value="C:extracellular region"/>
    <property type="evidence" value="ECO:0007669"/>
    <property type="project" value="UniProtKB-SubCell"/>
</dbReference>
<reference evidence="10" key="1">
    <citation type="submission" date="2011-12" db="EMBL/GenBank/DDBJ databases">
        <authorList>
            <consortium name="The Broad Institute Genome Sequencing Platform"/>
            <person name="Russ C."/>
            <person name="Tyler B."/>
            <person name="Panabieres F."/>
            <person name="Shan W."/>
            <person name="Tripathy S."/>
            <person name="Grunwald N."/>
            <person name="Machado M."/>
            <person name="Young S.K."/>
            <person name="Zeng Q."/>
            <person name="Gargeya S."/>
            <person name="Fitzgerald M."/>
            <person name="Haas B."/>
            <person name="Abouelleil A."/>
            <person name="Alvarado L."/>
            <person name="Arachchi H.M."/>
            <person name="Berlin A."/>
            <person name="Chapman S.B."/>
            <person name="Gearin G."/>
            <person name="Goldberg J."/>
            <person name="Griggs A."/>
            <person name="Gujja S."/>
            <person name="Hansen M."/>
            <person name="Heiman D."/>
            <person name="Howarth C."/>
            <person name="Larimer J."/>
            <person name="Lui A."/>
            <person name="MacDonald P.J.P."/>
            <person name="McCowen C."/>
            <person name="Montmayeur A."/>
            <person name="Murphy C."/>
            <person name="Neiman D."/>
            <person name="Pearson M."/>
            <person name="Priest M."/>
            <person name="Roberts A."/>
            <person name="Saif S."/>
            <person name="Shea T."/>
            <person name="Sisk P."/>
            <person name="Stolte C."/>
            <person name="Sykes S."/>
            <person name="Wortman J."/>
            <person name="Nusbaum C."/>
            <person name="Birren B."/>
        </authorList>
    </citation>
    <scope>NUCLEOTIDE SEQUENCE [LARGE SCALE GENOMIC DNA]</scope>
    <source>
        <strain evidence="10">INRA-310</strain>
    </source>
</reference>
<evidence type="ECO:0000256" key="7">
    <source>
        <dbReference type="SAM" id="SignalP"/>
    </source>
</evidence>
<dbReference type="RefSeq" id="XP_008910745.1">
    <property type="nucleotide sequence ID" value="XM_008912497.1"/>
</dbReference>
<keyword evidence="4" id="KW-0964">Secreted</keyword>
<dbReference type="GO" id="GO:0043657">
    <property type="term" value="C:host cell"/>
    <property type="evidence" value="ECO:0007669"/>
    <property type="project" value="UniProtKB-SubCell"/>
</dbReference>
<gene>
    <name evidence="9" type="ORF">PPTG_23693</name>
</gene>
<feature type="domain" description="RxLR effector PexRD54 WY" evidence="8">
    <location>
        <begin position="525"/>
        <end position="565"/>
    </location>
</feature>
<name>W2PVM4_PHYN3</name>
<feature type="domain" description="RxLR effector PexRD54 WY" evidence="8">
    <location>
        <begin position="433"/>
        <end position="474"/>
    </location>
</feature>
<protein>
    <recommendedName>
        <fullName evidence="8">RxLR effector PexRD54 WY domain-containing protein</fullName>
    </recommendedName>
</protein>
<proteinExistence type="inferred from homology"/>
<comment type="similarity">
    <text evidence="3">Belongs to the RxLR effector family.</text>
</comment>
<evidence type="ECO:0000256" key="5">
    <source>
        <dbReference type="ARBA" id="ARBA00022729"/>
    </source>
</evidence>
<dbReference type="VEuPathDB" id="FungiDB:PPTG_23693"/>
<accession>W2PVM4</accession>
<dbReference type="EMBL" id="KI669607">
    <property type="protein sequence ID" value="ETN04075.1"/>
    <property type="molecule type" value="Genomic_DNA"/>
</dbReference>
<dbReference type="InterPro" id="IPR054463">
    <property type="entry name" value="PexRD54_WY"/>
</dbReference>
<organism evidence="9 10">
    <name type="scientific">Phytophthora nicotianae (strain INRA-310)</name>
    <name type="common">Phytophthora parasitica</name>
    <dbReference type="NCBI Taxonomy" id="761204"/>
    <lineage>
        <taxon>Eukaryota</taxon>
        <taxon>Sar</taxon>
        <taxon>Stramenopiles</taxon>
        <taxon>Oomycota</taxon>
        <taxon>Peronosporomycetes</taxon>
        <taxon>Peronosporales</taxon>
        <taxon>Peronosporaceae</taxon>
        <taxon>Phytophthora</taxon>
    </lineage>
</organism>
<comment type="subcellular location">
    <subcellularLocation>
        <location evidence="1">Host cell</location>
    </subcellularLocation>
    <subcellularLocation>
        <location evidence="2">Secreted</location>
    </subcellularLocation>
</comment>
<evidence type="ECO:0000259" key="8">
    <source>
        <dbReference type="Pfam" id="PF22748"/>
    </source>
</evidence>